<dbReference type="InterPro" id="IPR001075">
    <property type="entry name" value="NIF_FeS_clus_asmbl_NifU_C"/>
</dbReference>
<dbReference type="GO" id="GO:0051536">
    <property type="term" value="F:iron-sulfur cluster binding"/>
    <property type="evidence" value="ECO:0007669"/>
    <property type="project" value="InterPro"/>
</dbReference>
<dbReference type="GO" id="GO:0005506">
    <property type="term" value="F:iron ion binding"/>
    <property type="evidence" value="ECO:0007669"/>
    <property type="project" value="InterPro"/>
</dbReference>
<dbReference type="AlphaFoldDB" id="A0AAE3SDU0"/>
<dbReference type="EMBL" id="JAPDPJ010000006">
    <property type="protein sequence ID" value="MCW3785788.1"/>
    <property type="molecule type" value="Genomic_DNA"/>
</dbReference>
<sequence length="79" mass="8814">MDVVKYQKVEDALELIRPYLKADGGDISLVEVTDDFVVKVKLLGACNGCPMSYQTMKNGVEQVLKKEVPELKQVITVEN</sequence>
<dbReference type="RefSeq" id="WP_301189359.1">
    <property type="nucleotide sequence ID" value="NZ_JAPDPJ010000006.1"/>
</dbReference>
<name>A0AAE3SDU0_9BACT</name>
<gene>
    <name evidence="2" type="ORF">OM075_04880</name>
</gene>
<organism evidence="2 3">
    <name type="scientific">Plebeiibacterium sediminum</name>
    <dbReference type="NCBI Taxonomy" id="2992112"/>
    <lineage>
        <taxon>Bacteria</taxon>
        <taxon>Pseudomonadati</taxon>
        <taxon>Bacteroidota</taxon>
        <taxon>Bacteroidia</taxon>
        <taxon>Marinilabiliales</taxon>
        <taxon>Marinilabiliaceae</taxon>
        <taxon>Plebeiibacterium</taxon>
    </lineage>
</organism>
<dbReference type="InterPro" id="IPR034904">
    <property type="entry name" value="FSCA_dom_sf"/>
</dbReference>
<accession>A0AAE3SDU0</accession>
<evidence type="ECO:0000259" key="1">
    <source>
        <dbReference type="Pfam" id="PF01106"/>
    </source>
</evidence>
<dbReference type="SUPFAM" id="SSF117916">
    <property type="entry name" value="Fe-S cluster assembly (FSCA) domain-like"/>
    <property type="match status" value="1"/>
</dbReference>
<comment type="caution">
    <text evidence="2">The sequence shown here is derived from an EMBL/GenBank/DDBJ whole genome shotgun (WGS) entry which is preliminary data.</text>
</comment>
<dbReference type="GO" id="GO:0016226">
    <property type="term" value="P:iron-sulfur cluster assembly"/>
    <property type="evidence" value="ECO:0007669"/>
    <property type="project" value="InterPro"/>
</dbReference>
<dbReference type="PANTHER" id="PTHR11178">
    <property type="entry name" value="IRON-SULFUR CLUSTER SCAFFOLD PROTEIN NFU-RELATED"/>
    <property type="match status" value="1"/>
</dbReference>
<evidence type="ECO:0000313" key="3">
    <source>
        <dbReference type="Proteomes" id="UP001209229"/>
    </source>
</evidence>
<protein>
    <submittedName>
        <fullName evidence="2">NifU family protein</fullName>
    </submittedName>
</protein>
<dbReference type="Gene3D" id="3.30.300.130">
    <property type="entry name" value="Fe-S cluster assembly (FSCA)"/>
    <property type="match status" value="1"/>
</dbReference>
<proteinExistence type="predicted"/>
<reference evidence="2" key="1">
    <citation type="submission" date="2022-10" db="EMBL/GenBank/DDBJ databases">
        <authorList>
            <person name="Yu W.X."/>
        </authorList>
    </citation>
    <scope>NUCLEOTIDE SEQUENCE</scope>
    <source>
        <strain evidence="2">AAT</strain>
    </source>
</reference>
<feature type="domain" description="NIF system FeS cluster assembly NifU C-terminal" evidence="1">
    <location>
        <begin position="9"/>
        <end position="75"/>
    </location>
</feature>
<dbReference type="Proteomes" id="UP001209229">
    <property type="component" value="Unassembled WGS sequence"/>
</dbReference>
<keyword evidence="3" id="KW-1185">Reference proteome</keyword>
<dbReference type="Pfam" id="PF01106">
    <property type="entry name" value="NifU"/>
    <property type="match status" value="1"/>
</dbReference>
<evidence type="ECO:0000313" key="2">
    <source>
        <dbReference type="EMBL" id="MCW3785788.1"/>
    </source>
</evidence>